<keyword evidence="1" id="KW-0560">Oxidoreductase</keyword>
<reference evidence="4" key="1">
    <citation type="journal article" date="2022" name="Int. J. Syst. Evol. Microbiol.">
        <title>Anaeromyxobacter oryzae sp. nov., Anaeromyxobacter diazotrophicus sp. nov. and Anaeromyxobacter paludicola sp. nov., isolated from paddy soils.</title>
        <authorList>
            <person name="Itoh H."/>
            <person name="Xu Z."/>
            <person name="Mise K."/>
            <person name="Masuda Y."/>
            <person name="Ushijima N."/>
            <person name="Hayakawa C."/>
            <person name="Shiratori Y."/>
            <person name="Senoo K."/>
        </authorList>
    </citation>
    <scope>NUCLEOTIDE SEQUENCE [LARGE SCALE GENOMIC DNA]</scope>
    <source>
        <strain evidence="4">Red232</strain>
    </source>
</reference>
<evidence type="ECO:0000313" key="3">
    <source>
        <dbReference type="EMBL" id="BDG02282.1"/>
    </source>
</evidence>
<dbReference type="EMBL" id="AP025591">
    <property type="protein sequence ID" value="BDG02282.1"/>
    <property type="molecule type" value="Genomic_DNA"/>
</dbReference>
<evidence type="ECO:0000256" key="1">
    <source>
        <dbReference type="ARBA" id="ARBA00023002"/>
    </source>
</evidence>
<name>A0ABM7WS59_9BACT</name>
<organism evidence="3 4">
    <name type="scientific">Anaeromyxobacter oryzae</name>
    <dbReference type="NCBI Taxonomy" id="2918170"/>
    <lineage>
        <taxon>Bacteria</taxon>
        <taxon>Pseudomonadati</taxon>
        <taxon>Myxococcota</taxon>
        <taxon>Myxococcia</taxon>
        <taxon>Myxococcales</taxon>
        <taxon>Cystobacterineae</taxon>
        <taxon>Anaeromyxobacteraceae</taxon>
        <taxon>Anaeromyxobacter</taxon>
    </lineage>
</organism>
<feature type="domain" description="Pyridoxamine 5'-phosphate oxidase N-terminal" evidence="2">
    <location>
        <begin position="11"/>
        <end position="131"/>
    </location>
</feature>
<dbReference type="Pfam" id="PF01243">
    <property type="entry name" value="PNPOx_N"/>
    <property type="match status" value="1"/>
</dbReference>
<dbReference type="Proteomes" id="UP001162891">
    <property type="component" value="Chromosome"/>
</dbReference>
<dbReference type="PANTHER" id="PTHR35176:SF6">
    <property type="entry name" value="HEME OXYGENASE HI_0854-RELATED"/>
    <property type="match status" value="1"/>
</dbReference>
<dbReference type="InterPro" id="IPR012349">
    <property type="entry name" value="Split_barrel_FMN-bd"/>
</dbReference>
<accession>A0ABM7WS59</accession>
<gene>
    <name evidence="3" type="ORF">AMOR_12780</name>
</gene>
<sequence length="179" mass="19383">MNRESKRLVLDLLAAGEVMTLATIRPDGYPQATTVAYANDGLTLYFACDRGCQKLRNLARSGKVSLTINREERDWKRIQGLSMGADAELAGPAERRRALALLARKFPPMSTLTAAELAASAVVKVTPKVISLIDYTKGFGHSELIDLSAGRAPRRRVRVAAAAAPHGRGRGSLRVTAER</sequence>
<dbReference type="InterPro" id="IPR011576">
    <property type="entry name" value="Pyridox_Oxase_N"/>
</dbReference>
<evidence type="ECO:0000259" key="2">
    <source>
        <dbReference type="Pfam" id="PF01243"/>
    </source>
</evidence>
<keyword evidence="4" id="KW-1185">Reference proteome</keyword>
<protein>
    <submittedName>
        <fullName evidence="3">Pyridoxamine 5'-phosphate oxidase</fullName>
    </submittedName>
</protein>
<dbReference type="SUPFAM" id="SSF50475">
    <property type="entry name" value="FMN-binding split barrel"/>
    <property type="match status" value="1"/>
</dbReference>
<evidence type="ECO:0000313" key="4">
    <source>
        <dbReference type="Proteomes" id="UP001162891"/>
    </source>
</evidence>
<dbReference type="Gene3D" id="2.30.110.10">
    <property type="entry name" value="Electron Transport, Fmn-binding Protein, Chain A"/>
    <property type="match status" value="1"/>
</dbReference>
<dbReference type="PANTHER" id="PTHR35176">
    <property type="entry name" value="HEME OXYGENASE HI_0854-RELATED"/>
    <property type="match status" value="1"/>
</dbReference>
<dbReference type="RefSeq" id="WP_248359792.1">
    <property type="nucleotide sequence ID" value="NZ_AP025591.1"/>
</dbReference>
<proteinExistence type="predicted"/>
<dbReference type="InterPro" id="IPR052019">
    <property type="entry name" value="F420H2_bilvrd_red/Heme_oxyg"/>
</dbReference>